<dbReference type="SUPFAM" id="SSF53474">
    <property type="entry name" value="alpha/beta-Hydrolases"/>
    <property type="match status" value="1"/>
</dbReference>
<evidence type="ECO:0000256" key="2">
    <source>
        <dbReference type="ARBA" id="ARBA00022801"/>
    </source>
</evidence>
<sequence length="386" mass="41900">MHLLALHLLFGAAQALLVPPPPGPFSVAVKNFELVDPSRIEPFAPEADAKRRFMASAYLPVDTRYECEAQVVAYMPALTASVFARLGESLGLPQELVGMFEMEFCDITTVKLDVDAEKKEFPVAVFSPGFGGTRLVYGALARSLASLGYIVITVDHTYEALVVEFPDGSVAYAPDLQLGNGTLTLPELNVRIDDVFFLISQLSNKTLTASVFADFPGTFNPHKVAVYGHSFGGATAASTAQSNPRVVGGINFDGTIYGPVAGQGFKGKPFVLVSRGLDNSTAPVPEWDEFYQEIDAAKMELAVRDTQHYAFTDVPLLLTAYQLPPVSQLTVDQVFGTLNGRKLEKAVNEIMTGLLELLFNKKTRPLNDVGRNPDIDVLLSHLPKCK</sequence>
<feature type="signal peptide" evidence="5">
    <location>
        <begin position="1"/>
        <end position="15"/>
    </location>
</feature>
<dbReference type="EMBL" id="JANBVN010000017">
    <property type="protein sequence ID" value="KAJ9161913.1"/>
    <property type="molecule type" value="Genomic_DNA"/>
</dbReference>
<keyword evidence="5" id="KW-0732">Signal</keyword>
<dbReference type="InterPro" id="IPR029058">
    <property type="entry name" value="AB_hydrolase_fold"/>
</dbReference>
<name>A0AA38S6Q8_9PEZI</name>
<reference evidence="6" key="1">
    <citation type="submission" date="2022-07" db="EMBL/GenBank/DDBJ databases">
        <title>Fungi with potential for degradation of polypropylene.</title>
        <authorList>
            <person name="Gostincar C."/>
        </authorList>
    </citation>
    <scope>NUCLEOTIDE SEQUENCE</scope>
    <source>
        <strain evidence="6">EXF-13287</strain>
    </source>
</reference>
<comment type="caution">
    <text evidence="6">The sequence shown here is derived from an EMBL/GenBank/DDBJ whole genome shotgun (WGS) entry which is preliminary data.</text>
</comment>
<proteinExistence type="predicted"/>
<dbReference type="AlphaFoldDB" id="A0AA38S6Q8"/>
<feature type="chain" id="PRO_5041417156" description="1-alkyl-2-acetylglycerophosphocholine esterase" evidence="5">
    <location>
        <begin position="16"/>
        <end position="386"/>
    </location>
</feature>
<protein>
    <recommendedName>
        <fullName evidence="1">1-alkyl-2-acetylglycerophosphocholine esterase</fullName>
        <ecNumber evidence="1">3.1.1.47</ecNumber>
    </recommendedName>
</protein>
<dbReference type="GO" id="GO:0003847">
    <property type="term" value="F:1-alkyl-2-acetylglycerophosphocholine esterase activity"/>
    <property type="evidence" value="ECO:0007669"/>
    <property type="project" value="UniProtKB-EC"/>
</dbReference>
<evidence type="ECO:0000313" key="7">
    <source>
        <dbReference type="Proteomes" id="UP001174691"/>
    </source>
</evidence>
<evidence type="ECO:0000313" key="6">
    <source>
        <dbReference type="EMBL" id="KAJ9161913.1"/>
    </source>
</evidence>
<keyword evidence="3" id="KW-0442">Lipid degradation</keyword>
<evidence type="ECO:0000256" key="1">
    <source>
        <dbReference type="ARBA" id="ARBA00013201"/>
    </source>
</evidence>
<keyword evidence="2" id="KW-0378">Hydrolase</keyword>
<keyword evidence="4" id="KW-0443">Lipid metabolism</keyword>
<evidence type="ECO:0000256" key="3">
    <source>
        <dbReference type="ARBA" id="ARBA00022963"/>
    </source>
</evidence>
<dbReference type="PANTHER" id="PTHR10272:SF14">
    <property type="entry name" value="PAF ACETYLHYDROLASE FAMILY PROTEIN"/>
    <property type="match status" value="1"/>
</dbReference>
<accession>A0AA38S6Q8</accession>
<dbReference type="Pfam" id="PF03403">
    <property type="entry name" value="PAF-AH_p_II"/>
    <property type="match status" value="2"/>
</dbReference>
<dbReference type="Gene3D" id="3.40.50.1820">
    <property type="entry name" value="alpha/beta hydrolase"/>
    <property type="match status" value="1"/>
</dbReference>
<dbReference type="GO" id="GO:0016042">
    <property type="term" value="P:lipid catabolic process"/>
    <property type="evidence" value="ECO:0007669"/>
    <property type="project" value="UniProtKB-KW"/>
</dbReference>
<dbReference type="PANTHER" id="PTHR10272">
    <property type="entry name" value="PLATELET-ACTIVATING FACTOR ACETYLHYDROLASE"/>
    <property type="match status" value="1"/>
</dbReference>
<gene>
    <name evidence="6" type="ORF">NKR19_g1802</name>
</gene>
<evidence type="ECO:0000256" key="4">
    <source>
        <dbReference type="ARBA" id="ARBA00023098"/>
    </source>
</evidence>
<dbReference type="EC" id="3.1.1.47" evidence="1"/>
<organism evidence="6 7">
    <name type="scientific">Coniochaeta hoffmannii</name>
    <dbReference type="NCBI Taxonomy" id="91930"/>
    <lineage>
        <taxon>Eukaryota</taxon>
        <taxon>Fungi</taxon>
        <taxon>Dikarya</taxon>
        <taxon>Ascomycota</taxon>
        <taxon>Pezizomycotina</taxon>
        <taxon>Sordariomycetes</taxon>
        <taxon>Sordariomycetidae</taxon>
        <taxon>Coniochaetales</taxon>
        <taxon>Coniochaetaceae</taxon>
        <taxon>Coniochaeta</taxon>
    </lineage>
</organism>
<evidence type="ECO:0000256" key="5">
    <source>
        <dbReference type="SAM" id="SignalP"/>
    </source>
</evidence>
<keyword evidence="7" id="KW-1185">Reference proteome</keyword>
<dbReference type="Proteomes" id="UP001174691">
    <property type="component" value="Unassembled WGS sequence"/>
</dbReference>